<sequence length="45" mass="4966">MGDGANLVTTRTAVDLLKIHRGVMVQRKKTNSNALAGELKYYTET</sequence>
<comment type="caution">
    <text evidence="1">The sequence shown here is derived from an EMBL/GenBank/DDBJ whole genome shotgun (WGS) entry which is preliminary data.</text>
</comment>
<name>A0A0F3NE66_ANAPH</name>
<dbReference type="EMBL" id="LANV01000001">
    <property type="protein sequence ID" value="KJV65194.1"/>
    <property type="molecule type" value="Genomic_DNA"/>
</dbReference>
<gene>
    <name evidence="1" type="ORF">APHMUC_0048</name>
</gene>
<reference evidence="1 2" key="1">
    <citation type="submission" date="2015-02" db="EMBL/GenBank/DDBJ databases">
        <title>Genome Sequencing of Rickettsiales.</title>
        <authorList>
            <person name="Daugherty S.C."/>
            <person name="Su Q."/>
            <person name="Abolude K."/>
            <person name="Beier-Sexton M."/>
            <person name="Carlyon J.A."/>
            <person name="Carter R."/>
            <person name="Day N.P."/>
            <person name="Dumler S.J."/>
            <person name="Dyachenko V."/>
            <person name="Godinez A."/>
            <person name="Kurtti T.J."/>
            <person name="Lichay M."/>
            <person name="Mullins K.E."/>
            <person name="Ott S."/>
            <person name="Pappas-Brown V."/>
            <person name="Paris D.H."/>
            <person name="Patel P."/>
            <person name="Richards A.L."/>
            <person name="Sadzewicz L."/>
            <person name="Sears K."/>
            <person name="Seidman D."/>
            <person name="Sengamalay N."/>
            <person name="Stenos J."/>
            <person name="Tallon L.J."/>
            <person name="Vincent G."/>
            <person name="Fraser C.M."/>
            <person name="Munderloh U."/>
            <person name="Dunning-Hotopp J.C."/>
        </authorList>
    </citation>
    <scope>NUCLEOTIDE SEQUENCE [LARGE SCALE GENOMIC DNA]</scope>
    <source>
        <strain evidence="1 2">ApMUC09</strain>
    </source>
</reference>
<organism evidence="1 2">
    <name type="scientific">Anaplasma phagocytophilum str. ApMUC09</name>
    <dbReference type="NCBI Taxonomy" id="1359152"/>
    <lineage>
        <taxon>Bacteria</taxon>
        <taxon>Pseudomonadati</taxon>
        <taxon>Pseudomonadota</taxon>
        <taxon>Alphaproteobacteria</taxon>
        <taxon>Rickettsiales</taxon>
        <taxon>Anaplasmataceae</taxon>
        <taxon>Anaplasma</taxon>
        <taxon>phagocytophilum group</taxon>
    </lineage>
</organism>
<protein>
    <submittedName>
        <fullName evidence="1">Uncharacterized protein</fullName>
    </submittedName>
</protein>
<proteinExistence type="predicted"/>
<evidence type="ECO:0000313" key="2">
    <source>
        <dbReference type="Proteomes" id="UP000033441"/>
    </source>
</evidence>
<dbReference type="Proteomes" id="UP000033441">
    <property type="component" value="Unassembled WGS sequence"/>
</dbReference>
<accession>A0A0F3NE66</accession>
<dbReference type="AlphaFoldDB" id="A0A0F3NE66"/>
<evidence type="ECO:0000313" key="1">
    <source>
        <dbReference type="EMBL" id="KJV65194.1"/>
    </source>
</evidence>